<keyword evidence="8" id="KW-1185">Reference proteome</keyword>
<evidence type="ECO:0000256" key="5">
    <source>
        <dbReference type="ARBA" id="ARBA00023136"/>
    </source>
</evidence>
<feature type="transmembrane region" description="Helical" evidence="6">
    <location>
        <begin position="116"/>
        <end position="139"/>
    </location>
</feature>
<name>A0ABZ0HYR4_9GAMM</name>
<evidence type="ECO:0000256" key="3">
    <source>
        <dbReference type="ARBA" id="ARBA00022692"/>
    </source>
</evidence>
<keyword evidence="3 6" id="KW-0812">Transmembrane</keyword>
<organism evidence="7 8">
    <name type="scientific">Congregibacter variabilis</name>
    <dbReference type="NCBI Taxonomy" id="3081200"/>
    <lineage>
        <taxon>Bacteria</taxon>
        <taxon>Pseudomonadati</taxon>
        <taxon>Pseudomonadota</taxon>
        <taxon>Gammaproteobacteria</taxon>
        <taxon>Cellvibrionales</taxon>
        <taxon>Halieaceae</taxon>
        <taxon>Congregibacter</taxon>
    </lineage>
</organism>
<dbReference type="PANTHER" id="PTHR43124:SF10">
    <property type="entry name" value="PURINE EFFLUX PUMP PBUE"/>
    <property type="match status" value="1"/>
</dbReference>
<dbReference type="InterPro" id="IPR011701">
    <property type="entry name" value="MFS"/>
</dbReference>
<feature type="transmembrane region" description="Helical" evidence="6">
    <location>
        <begin position="286"/>
        <end position="304"/>
    </location>
</feature>
<feature type="transmembrane region" description="Helical" evidence="6">
    <location>
        <begin position="30"/>
        <end position="52"/>
    </location>
</feature>
<evidence type="ECO:0000256" key="2">
    <source>
        <dbReference type="ARBA" id="ARBA00022475"/>
    </source>
</evidence>
<evidence type="ECO:0000256" key="1">
    <source>
        <dbReference type="ARBA" id="ARBA00004651"/>
    </source>
</evidence>
<dbReference type="EMBL" id="CP136864">
    <property type="protein sequence ID" value="WOJ91922.1"/>
    <property type="molecule type" value="Genomic_DNA"/>
</dbReference>
<accession>A0ABZ0HYR4</accession>
<evidence type="ECO:0000313" key="7">
    <source>
        <dbReference type="EMBL" id="WOJ91922.1"/>
    </source>
</evidence>
<dbReference type="Gene3D" id="1.20.1250.20">
    <property type="entry name" value="MFS general substrate transporter like domains"/>
    <property type="match status" value="2"/>
</dbReference>
<feature type="transmembrane region" description="Helical" evidence="6">
    <location>
        <begin position="90"/>
        <end position="110"/>
    </location>
</feature>
<evidence type="ECO:0000313" key="8">
    <source>
        <dbReference type="Proteomes" id="UP001626537"/>
    </source>
</evidence>
<keyword evidence="5 6" id="KW-0472">Membrane</keyword>
<sequence length="406" mass="43106">MSDAAMEGADLSTETQKTVFDTPVSLAMGLYMSIVGYSVLAGVPVISSAWSALLGFSEVQVGRVAGADLGGLSLGAVIAALLVARMNRRVLVAVAVIAAIAANVLCAMVESYAYTLILRFVAGIASGVVTGVAVATLGARLNPARAFNYLLFSFAFVQAGEMALLPKLSMVQVYGLFALSYVPILFFLVWLPERPASVVHRPRDPALSTLLDQGVPSSTPWLFLLAMALTYINIGAYWTYIELATVDSELDAAWVSQVLIWVSFFSVTGCLFATLISDRWGVARPLLFTLVLHSATAFMLVSGIDPPRFLISLYAFNFLWIFVDVYQMGSVANLDNTGRYASLIPAAQGLGQIVGPNLAASLLAYGAGYSGVFVLCGCASMAAFGVYGFAYAQLRRAARSQDTAVA</sequence>
<dbReference type="InterPro" id="IPR036259">
    <property type="entry name" value="MFS_trans_sf"/>
</dbReference>
<feature type="transmembrane region" description="Helical" evidence="6">
    <location>
        <begin position="252"/>
        <end position="274"/>
    </location>
</feature>
<dbReference type="SUPFAM" id="SSF103473">
    <property type="entry name" value="MFS general substrate transporter"/>
    <property type="match status" value="1"/>
</dbReference>
<reference evidence="7 8" key="1">
    <citation type="submission" date="2023-10" db="EMBL/GenBank/DDBJ databases">
        <title>Two novel species belonging to the OM43/NOR5 clade.</title>
        <authorList>
            <person name="Park M."/>
        </authorList>
    </citation>
    <scope>NUCLEOTIDE SEQUENCE [LARGE SCALE GENOMIC DNA]</scope>
    <source>
        <strain evidence="7 8">IMCC43200</strain>
    </source>
</reference>
<protein>
    <submittedName>
        <fullName evidence="7">MFS transporter</fullName>
    </submittedName>
</protein>
<feature type="transmembrane region" description="Helical" evidence="6">
    <location>
        <begin position="171"/>
        <end position="191"/>
    </location>
</feature>
<dbReference type="RefSeq" id="WP_407346486.1">
    <property type="nucleotide sequence ID" value="NZ_CP136864.1"/>
</dbReference>
<feature type="transmembrane region" description="Helical" evidence="6">
    <location>
        <begin position="64"/>
        <end position="83"/>
    </location>
</feature>
<dbReference type="Proteomes" id="UP001626537">
    <property type="component" value="Chromosome"/>
</dbReference>
<proteinExistence type="predicted"/>
<feature type="transmembrane region" description="Helical" evidence="6">
    <location>
        <begin position="221"/>
        <end position="240"/>
    </location>
</feature>
<evidence type="ECO:0000256" key="6">
    <source>
        <dbReference type="SAM" id="Phobius"/>
    </source>
</evidence>
<dbReference type="Pfam" id="PF07690">
    <property type="entry name" value="MFS_1"/>
    <property type="match status" value="1"/>
</dbReference>
<comment type="subcellular location">
    <subcellularLocation>
        <location evidence="1">Cell membrane</location>
        <topology evidence="1">Multi-pass membrane protein</topology>
    </subcellularLocation>
</comment>
<keyword evidence="2" id="KW-1003">Cell membrane</keyword>
<feature type="transmembrane region" description="Helical" evidence="6">
    <location>
        <begin position="371"/>
        <end position="392"/>
    </location>
</feature>
<dbReference type="PANTHER" id="PTHR43124">
    <property type="entry name" value="PURINE EFFLUX PUMP PBUE"/>
    <property type="match status" value="1"/>
</dbReference>
<dbReference type="InterPro" id="IPR050189">
    <property type="entry name" value="MFS_Efflux_Transporters"/>
</dbReference>
<gene>
    <name evidence="7" type="ORF">R0135_08975</name>
</gene>
<feature type="transmembrane region" description="Helical" evidence="6">
    <location>
        <begin position="310"/>
        <end position="328"/>
    </location>
</feature>
<evidence type="ECO:0000256" key="4">
    <source>
        <dbReference type="ARBA" id="ARBA00022989"/>
    </source>
</evidence>
<keyword evidence="4 6" id="KW-1133">Transmembrane helix</keyword>